<keyword evidence="2" id="KW-1185">Reference proteome</keyword>
<proteinExistence type="predicted"/>
<organism evidence="1 2">
    <name type="scientific">Dryococelus australis</name>
    <dbReference type="NCBI Taxonomy" id="614101"/>
    <lineage>
        <taxon>Eukaryota</taxon>
        <taxon>Metazoa</taxon>
        <taxon>Ecdysozoa</taxon>
        <taxon>Arthropoda</taxon>
        <taxon>Hexapoda</taxon>
        <taxon>Insecta</taxon>
        <taxon>Pterygota</taxon>
        <taxon>Neoptera</taxon>
        <taxon>Polyneoptera</taxon>
        <taxon>Phasmatodea</taxon>
        <taxon>Verophasmatodea</taxon>
        <taxon>Anareolatae</taxon>
        <taxon>Phasmatidae</taxon>
        <taxon>Eurycanthinae</taxon>
        <taxon>Dryococelus</taxon>
    </lineage>
</organism>
<name>A0ABQ9IP70_9NEOP</name>
<sequence>MLFTSPAAAFVSSPAYPACVMECRLKLIQLGLIIALIMHGAVYELASVTGSEHSRAILSVVAQNRLCIDYANI</sequence>
<comment type="caution">
    <text evidence="1">The sequence shown here is derived from an EMBL/GenBank/DDBJ whole genome shotgun (WGS) entry which is preliminary data.</text>
</comment>
<reference evidence="1 2" key="1">
    <citation type="submission" date="2023-02" db="EMBL/GenBank/DDBJ databases">
        <title>LHISI_Scaffold_Assembly.</title>
        <authorList>
            <person name="Stuart O.P."/>
            <person name="Cleave R."/>
            <person name="Magrath M.J.L."/>
            <person name="Mikheyev A.S."/>
        </authorList>
    </citation>
    <scope>NUCLEOTIDE SEQUENCE [LARGE SCALE GENOMIC DNA]</scope>
    <source>
        <strain evidence="1">Daus_M_001</strain>
        <tissue evidence="1">Leg muscle</tissue>
    </source>
</reference>
<evidence type="ECO:0000313" key="2">
    <source>
        <dbReference type="Proteomes" id="UP001159363"/>
    </source>
</evidence>
<dbReference type="Proteomes" id="UP001159363">
    <property type="component" value="Chromosome 1"/>
</dbReference>
<accession>A0ABQ9IP70</accession>
<evidence type="ECO:0000313" key="1">
    <source>
        <dbReference type="EMBL" id="KAJ8897698.1"/>
    </source>
</evidence>
<dbReference type="EMBL" id="JARBHB010000001">
    <property type="protein sequence ID" value="KAJ8897698.1"/>
    <property type="molecule type" value="Genomic_DNA"/>
</dbReference>
<gene>
    <name evidence="1" type="ORF">PR048_003048</name>
</gene>
<protein>
    <submittedName>
        <fullName evidence="1">Uncharacterized protein</fullName>
    </submittedName>
</protein>